<dbReference type="AlphaFoldDB" id="A0A9W6FPW1"/>
<evidence type="ECO:0000313" key="5">
    <source>
        <dbReference type="EMBL" id="GLI27885.1"/>
    </source>
</evidence>
<dbReference type="SMART" id="SM00421">
    <property type="entry name" value="HTH_LUXR"/>
    <property type="match status" value="1"/>
</dbReference>
<dbReference type="SUPFAM" id="SSF52540">
    <property type="entry name" value="P-loop containing nucleoside triphosphate hydrolases"/>
    <property type="match status" value="1"/>
</dbReference>
<dbReference type="SUPFAM" id="SSF48452">
    <property type="entry name" value="TPR-like"/>
    <property type="match status" value="1"/>
</dbReference>
<evidence type="ECO:0000259" key="4">
    <source>
        <dbReference type="PROSITE" id="PS50043"/>
    </source>
</evidence>
<dbReference type="GO" id="GO:0003677">
    <property type="term" value="F:DNA binding"/>
    <property type="evidence" value="ECO:0007669"/>
    <property type="project" value="InterPro"/>
</dbReference>
<dbReference type="Gene3D" id="1.10.10.10">
    <property type="entry name" value="Winged helix-like DNA-binding domain superfamily/Winged helix DNA-binding domain"/>
    <property type="match status" value="1"/>
</dbReference>
<name>A0A9W6FPW1_9MICO</name>
<evidence type="ECO:0000313" key="6">
    <source>
        <dbReference type="Proteomes" id="UP001144396"/>
    </source>
</evidence>
<comment type="caution">
    <text evidence="5">The sequence shown here is derived from an EMBL/GenBank/DDBJ whole genome shotgun (WGS) entry which is preliminary data.</text>
</comment>
<evidence type="ECO:0000256" key="2">
    <source>
        <dbReference type="ARBA" id="ARBA00022840"/>
    </source>
</evidence>
<proteinExistence type="predicted"/>
<dbReference type="PROSITE" id="PS50043">
    <property type="entry name" value="HTH_LUXR_2"/>
    <property type="match status" value="1"/>
</dbReference>
<dbReference type="Pfam" id="PF13191">
    <property type="entry name" value="AAA_16"/>
    <property type="match status" value="1"/>
</dbReference>
<dbReference type="InterPro" id="IPR041664">
    <property type="entry name" value="AAA_16"/>
</dbReference>
<dbReference type="GO" id="GO:0006355">
    <property type="term" value="P:regulation of DNA-templated transcription"/>
    <property type="evidence" value="ECO:0007669"/>
    <property type="project" value="InterPro"/>
</dbReference>
<dbReference type="InterPro" id="IPR016032">
    <property type="entry name" value="Sig_transdc_resp-reg_C-effctor"/>
</dbReference>
<organism evidence="5 6">
    <name type="scientific">Agromyces rhizosphaerae</name>
    <dbReference type="NCBI Taxonomy" id="88374"/>
    <lineage>
        <taxon>Bacteria</taxon>
        <taxon>Bacillati</taxon>
        <taxon>Actinomycetota</taxon>
        <taxon>Actinomycetes</taxon>
        <taxon>Micrococcales</taxon>
        <taxon>Microbacteriaceae</taxon>
        <taxon>Agromyces</taxon>
    </lineage>
</organism>
<dbReference type="RefSeq" id="WP_281884789.1">
    <property type="nucleotide sequence ID" value="NZ_BSDP01000001.1"/>
</dbReference>
<reference evidence="5" key="1">
    <citation type="submission" date="2022-12" db="EMBL/GenBank/DDBJ databases">
        <title>Reference genome sequencing for broad-spectrum identification of bacterial and archaeal isolates by mass spectrometry.</title>
        <authorList>
            <person name="Sekiguchi Y."/>
            <person name="Tourlousse D.M."/>
        </authorList>
    </citation>
    <scope>NUCLEOTIDE SEQUENCE</scope>
    <source>
        <strain evidence="5">14</strain>
    </source>
</reference>
<dbReference type="EMBL" id="BSDP01000001">
    <property type="protein sequence ID" value="GLI27885.1"/>
    <property type="molecule type" value="Genomic_DNA"/>
</dbReference>
<dbReference type="InterPro" id="IPR000792">
    <property type="entry name" value="Tscrpt_reg_LuxR_C"/>
</dbReference>
<keyword evidence="2" id="KW-0067">ATP-binding</keyword>
<dbReference type="SUPFAM" id="SSF46894">
    <property type="entry name" value="C-terminal effector domain of the bipartite response regulators"/>
    <property type="match status" value="1"/>
</dbReference>
<dbReference type="GO" id="GO:0004016">
    <property type="term" value="F:adenylate cyclase activity"/>
    <property type="evidence" value="ECO:0007669"/>
    <property type="project" value="TreeGrafter"/>
</dbReference>
<accession>A0A9W6FPW1</accession>
<feature type="region of interest" description="Disordered" evidence="3">
    <location>
        <begin position="698"/>
        <end position="719"/>
    </location>
</feature>
<dbReference type="GO" id="GO:0005737">
    <property type="term" value="C:cytoplasm"/>
    <property type="evidence" value="ECO:0007669"/>
    <property type="project" value="TreeGrafter"/>
</dbReference>
<dbReference type="Proteomes" id="UP001144396">
    <property type="component" value="Unassembled WGS sequence"/>
</dbReference>
<evidence type="ECO:0000256" key="1">
    <source>
        <dbReference type="ARBA" id="ARBA00022741"/>
    </source>
</evidence>
<keyword evidence="6" id="KW-1185">Reference proteome</keyword>
<sequence>MPTTVSAPIMVGRSAELGTLREVFASGRDGRPAAVVVRGEAGIGKSRLVSEFLTAVREPADGAPVVVAVGQCVDLGPIGAPFTPLRPMLRDLIDAVGEEAFQSAAGGGAVLGILASLLPELTAGEVPAAVGGPDQVAESIERLLEHLSSTHHLVLVIEDLHWADTATLALLRTLATSLRGQRLTLVMTYRTDDVGRGHPLRSVLGELERSRNVVRVELTRLTSAEVGEQIRAIAGDAVAEQLADRVALRSDGVPFLVEEVLAVGDGPLADTVVDLVLARWERLSRAAQRVVGVLAVGGVRVSDEVLRQVADIDGLDEALREAIDANVLSVEGEAYVFRHALIREAVHADLLAGERLGLHRRYAEALQVRLDGGDASVAAEAAEHWLAARDDDRAFRATVRAYRDAAASFAPPAAARFGERVLALWSNAHDPEQVVGTTHAGFAADLCDVLNDLGDMERLRAVALQALETPGLDRIVEARLCVQLAIAASTTADYTVHREWMARAEAALGSADGPEEKRLLALALSGRAVSPELGDAPPEMLEQLEARALALARESGDVDAIANVVQRIGWRCLARGDIEGAVEAHLEVTRIARPGNLRYIALCNLSDLYFRLGRYDDAIALARDAVDECVRLGVERLHGSIIRTNLGESLIASGHLDEGIAEERRALALLPHGSVFRSFALRTIMWAEIWADRPEDAALTGEGEDGAASAATTEDRDEGLGWKRTLATADLIAAESATGDERSALIGSAVAHAATVTEDFAEITPGFREQMLPTAAWALRAAAEAGVSNEVTAALRSVVEQDVAAIDDVGPRAFFRAIVPAELAGADGASVVSRVALWRVVVDACANAAVPRLAVHYAHYRLAEQLVAAGEREEAAALLDGLVAHAGEDGLVVVARWARELRERAGLARRGGGPADATQLTARERQVLDLVAAGLTNRQIGERLFISHKTASVHVSAILAKVGAANRAEAAAYAARLSEGD</sequence>
<feature type="domain" description="HTH luxR-type" evidence="4">
    <location>
        <begin position="913"/>
        <end position="978"/>
    </location>
</feature>
<dbReference type="CDD" id="cd06170">
    <property type="entry name" value="LuxR_C_like"/>
    <property type="match status" value="1"/>
</dbReference>
<dbReference type="PANTHER" id="PTHR16305:SF35">
    <property type="entry name" value="TRANSCRIPTIONAL ACTIVATOR DOMAIN"/>
    <property type="match status" value="1"/>
</dbReference>
<protein>
    <submittedName>
        <fullName evidence="5">Helix-turn-helix transcriptional regulator</fullName>
    </submittedName>
</protein>
<evidence type="ECO:0000256" key="3">
    <source>
        <dbReference type="SAM" id="MobiDB-lite"/>
    </source>
</evidence>
<dbReference type="InterPro" id="IPR027417">
    <property type="entry name" value="P-loop_NTPase"/>
</dbReference>
<gene>
    <name evidence="5" type="ORF">ARHIZOSPH14_21270</name>
</gene>
<dbReference type="InterPro" id="IPR036388">
    <property type="entry name" value="WH-like_DNA-bd_sf"/>
</dbReference>
<dbReference type="Pfam" id="PF00196">
    <property type="entry name" value="GerE"/>
    <property type="match status" value="1"/>
</dbReference>
<dbReference type="PRINTS" id="PR00038">
    <property type="entry name" value="HTHLUXR"/>
</dbReference>
<dbReference type="InterPro" id="IPR011990">
    <property type="entry name" value="TPR-like_helical_dom_sf"/>
</dbReference>
<dbReference type="Gene3D" id="3.40.50.300">
    <property type="entry name" value="P-loop containing nucleotide triphosphate hydrolases"/>
    <property type="match status" value="1"/>
</dbReference>
<keyword evidence="1" id="KW-0547">Nucleotide-binding</keyword>
<dbReference type="Gene3D" id="1.25.40.10">
    <property type="entry name" value="Tetratricopeptide repeat domain"/>
    <property type="match status" value="1"/>
</dbReference>
<dbReference type="PANTHER" id="PTHR16305">
    <property type="entry name" value="TESTICULAR SOLUBLE ADENYLYL CYCLASE"/>
    <property type="match status" value="1"/>
</dbReference>
<dbReference type="GO" id="GO:0005524">
    <property type="term" value="F:ATP binding"/>
    <property type="evidence" value="ECO:0007669"/>
    <property type="project" value="UniProtKB-KW"/>
</dbReference>